<geneLocation type="plasmid" evidence="1 2">
    <name>pILYOP01</name>
</geneLocation>
<evidence type="ECO:0000313" key="1">
    <source>
        <dbReference type="EMBL" id="ADO83794.1"/>
    </source>
</evidence>
<protein>
    <submittedName>
        <fullName evidence="1">Uncharacterized protein</fullName>
    </submittedName>
</protein>
<reference evidence="1 2" key="1">
    <citation type="journal article" date="2010" name="Stand. Genomic Sci.">
        <title>Complete genome sequence of Ilyobacter polytropus type strain (CuHbu1).</title>
        <authorList>
            <person name="Sikorski J."/>
            <person name="Chertkov O."/>
            <person name="Lapidus A."/>
            <person name="Nolan M."/>
            <person name="Lucas S."/>
            <person name="Del Rio T.G."/>
            <person name="Tice H."/>
            <person name="Cheng J.F."/>
            <person name="Tapia R."/>
            <person name="Han C."/>
            <person name="Goodwin L."/>
            <person name="Pitluck S."/>
            <person name="Liolios K."/>
            <person name="Ivanova N."/>
            <person name="Mavromatis K."/>
            <person name="Mikhailova N."/>
            <person name="Pati A."/>
            <person name="Chen A."/>
            <person name="Palaniappan K."/>
            <person name="Land M."/>
            <person name="Hauser L."/>
            <person name="Chang Y.J."/>
            <person name="Jeffries C.D."/>
            <person name="Brambilla E."/>
            <person name="Yasawong M."/>
            <person name="Rohde M."/>
            <person name="Pukall R."/>
            <person name="Spring S."/>
            <person name="Goker M."/>
            <person name="Woyke T."/>
            <person name="Bristow J."/>
            <person name="Eisen J.A."/>
            <person name="Markowitz V."/>
            <person name="Hugenholtz P."/>
            <person name="Kyrpides N.C."/>
            <person name="Klenk H.P."/>
        </authorList>
    </citation>
    <scope>NUCLEOTIDE SEQUENCE [LARGE SCALE GENOMIC DNA]</scope>
    <source>
        <strain evidence="2">ATCC 51220 / DSM 2926 / LMG 16218 / CuHBu1</strain>
        <plasmid evidence="2">pILYOP01</plasmid>
    </source>
</reference>
<dbReference type="RefSeq" id="WP_013388456.1">
    <property type="nucleotide sequence ID" value="NC_014633.1"/>
</dbReference>
<dbReference type="Proteomes" id="UP000006875">
    <property type="component" value="Plasmid pILYOP01"/>
</dbReference>
<dbReference type="EMBL" id="CP002282">
    <property type="protein sequence ID" value="ADO83794.1"/>
    <property type="molecule type" value="Genomic_DNA"/>
</dbReference>
<dbReference type="AlphaFoldDB" id="E3HBH9"/>
<name>E3HBH9_ILYPC</name>
<sequence>MLIENKKIPELIRNSCEIVDRLNKQFGEVTKDEEWKEEYGYWIKENEKYGLWFGMHFGIWNTFGFPLCFSINQKESDDFSKIKLLLDSQGYKSHLYKYADNYHELVVPVRKTHFKNPKVENEIGEIIREIIEILEKNIT</sequence>
<evidence type="ECO:0000313" key="2">
    <source>
        <dbReference type="Proteomes" id="UP000006875"/>
    </source>
</evidence>
<keyword evidence="1" id="KW-0614">Plasmid</keyword>
<dbReference type="HOGENOM" id="CLU_1842419_0_0_0"/>
<keyword evidence="2" id="KW-1185">Reference proteome</keyword>
<accession>E3HBH9</accession>
<organism evidence="1 2">
    <name type="scientific">Ilyobacter polytropus (strain ATCC 51220 / DSM 2926 / LMG 16218 / CuHBu1)</name>
    <dbReference type="NCBI Taxonomy" id="572544"/>
    <lineage>
        <taxon>Bacteria</taxon>
        <taxon>Fusobacteriati</taxon>
        <taxon>Fusobacteriota</taxon>
        <taxon>Fusobacteriia</taxon>
        <taxon>Fusobacteriales</taxon>
        <taxon>Fusobacteriaceae</taxon>
        <taxon>Ilyobacter</taxon>
    </lineage>
</organism>
<dbReference type="KEGG" id="ipo:Ilyop_2023"/>
<proteinExistence type="predicted"/>
<gene>
    <name evidence="1" type="ordered locus">Ilyop_2023</name>
</gene>